<sequence>MSAKIEYRCFVGGLSWAPLTRSSTRLLASMDRETGRSRGFGFVTLGNEKEMRDAIEGMNGTDLDGRNITVTAAHSRGSGGGGERQMGHRDERNESERQRLNSGYKNPGGLVEFFARGGCSSNEVQVLKERIAWLEAANEDLCRELHDYRSRYTAVEQRETDAQDASICSVKTDGLKRSLHSVESPDYQMGETISGDSRDIDEEVAKEWEHTLLQNIMEENRSLKEGEEKERNSR</sequence>
<evidence type="ECO:0000256" key="1">
    <source>
        <dbReference type="ARBA" id="ARBA00022884"/>
    </source>
</evidence>
<dbReference type="AlphaFoldDB" id="A0A6N2LX05"/>
<accession>A0A6N2LX05</accession>
<protein>
    <recommendedName>
        <fullName evidence="5">RRM domain-containing protein</fullName>
    </recommendedName>
</protein>
<dbReference type="SMART" id="SM00360">
    <property type="entry name" value="RRM"/>
    <property type="match status" value="1"/>
</dbReference>
<feature type="compositionally biased region" description="Basic and acidic residues" evidence="4">
    <location>
        <begin position="85"/>
        <end position="99"/>
    </location>
</feature>
<feature type="region of interest" description="Disordered" evidence="4">
    <location>
        <begin position="72"/>
        <end position="104"/>
    </location>
</feature>
<feature type="coiled-coil region" evidence="3">
    <location>
        <begin position="124"/>
        <end position="158"/>
    </location>
</feature>
<evidence type="ECO:0000313" key="6">
    <source>
        <dbReference type="EMBL" id="VFU44976.1"/>
    </source>
</evidence>
<dbReference type="Pfam" id="PF00076">
    <property type="entry name" value="RRM_1"/>
    <property type="match status" value="1"/>
</dbReference>
<dbReference type="InterPro" id="IPR035979">
    <property type="entry name" value="RBD_domain_sf"/>
</dbReference>
<dbReference type="Gene3D" id="3.30.70.330">
    <property type="match status" value="1"/>
</dbReference>
<evidence type="ECO:0000256" key="3">
    <source>
        <dbReference type="SAM" id="Coils"/>
    </source>
</evidence>
<evidence type="ECO:0000256" key="4">
    <source>
        <dbReference type="SAM" id="MobiDB-lite"/>
    </source>
</evidence>
<evidence type="ECO:0000256" key="2">
    <source>
        <dbReference type="PROSITE-ProRule" id="PRU00176"/>
    </source>
</evidence>
<dbReference type="SUPFAM" id="SSF54928">
    <property type="entry name" value="RNA-binding domain, RBD"/>
    <property type="match status" value="1"/>
</dbReference>
<evidence type="ECO:0000259" key="5">
    <source>
        <dbReference type="PROSITE" id="PS50102"/>
    </source>
</evidence>
<dbReference type="GO" id="GO:0003723">
    <property type="term" value="F:RNA binding"/>
    <property type="evidence" value="ECO:0007669"/>
    <property type="project" value="UniProtKB-UniRule"/>
</dbReference>
<reference evidence="6" key="1">
    <citation type="submission" date="2019-03" db="EMBL/GenBank/DDBJ databases">
        <authorList>
            <person name="Mank J."/>
            <person name="Almeida P."/>
        </authorList>
    </citation>
    <scope>NUCLEOTIDE SEQUENCE</scope>
    <source>
        <strain evidence="6">78183</strain>
    </source>
</reference>
<dbReference type="InterPro" id="IPR012677">
    <property type="entry name" value="Nucleotide-bd_a/b_plait_sf"/>
</dbReference>
<keyword evidence="3" id="KW-0175">Coiled coil</keyword>
<proteinExistence type="predicted"/>
<dbReference type="InterPro" id="IPR000504">
    <property type="entry name" value="RRM_dom"/>
</dbReference>
<gene>
    <name evidence="6" type="ORF">SVIM_LOCUS279439</name>
</gene>
<dbReference type="PANTHER" id="PTHR48028">
    <property type="entry name" value="GLYCINE-RICH RNA-BINDING PROTEIN RZ1A"/>
    <property type="match status" value="1"/>
</dbReference>
<organism evidence="6">
    <name type="scientific">Salix viminalis</name>
    <name type="common">Common osier</name>
    <name type="synonym">Basket willow</name>
    <dbReference type="NCBI Taxonomy" id="40686"/>
    <lineage>
        <taxon>Eukaryota</taxon>
        <taxon>Viridiplantae</taxon>
        <taxon>Streptophyta</taxon>
        <taxon>Embryophyta</taxon>
        <taxon>Tracheophyta</taxon>
        <taxon>Spermatophyta</taxon>
        <taxon>Magnoliopsida</taxon>
        <taxon>eudicotyledons</taxon>
        <taxon>Gunneridae</taxon>
        <taxon>Pentapetalae</taxon>
        <taxon>rosids</taxon>
        <taxon>fabids</taxon>
        <taxon>Malpighiales</taxon>
        <taxon>Salicaceae</taxon>
        <taxon>Saliceae</taxon>
        <taxon>Salix</taxon>
    </lineage>
</organism>
<name>A0A6N2LX05_SALVM</name>
<feature type="domain" description="RRM" evidence="5">
    <location>
        <begin position="1"/>
        <end position="75"/>
    </location>
</feature>
<keyword evidence="1 2" id="KW-0694">RNA-binding</keyword>
<dbReference type="InterPro" id="IPR051106">
    <property type="entry name" value="RNA-bind/splicing_reg"/>
</dbReference>
<dbReference type="PANTHER" id="PTHR48028:SF2">
    <property type="entry name" value="GLYCINE-RICH RNA-BINDING PROTEIN RZ1A"/>
    <property type="match status" value="1"/>
</dbReference>
<dbReference type="PROSITE" id="PS50102">
    <property type="entry name" value="RRM"/>
    <property type="match status" value="1"/>
</dbReference>
<dbReference type="EMBL" id="CAADRP010001611">
    <property type="protein sequence ID" value="VFU44976.1"/>
    <property type="molecule type" value="Genomic_DNA"/>
</dbReference>